<protein>
    <submittedName>
        <fullName evidence="1">Uncharacterized protein</fullName>
    </submittedName>
</protein>
<dbReference type="Proteomes" id="UP000275408">
    <property type="component" value="Unassembled WGS sequence"/>
</dbReference>
<gene>
    <name evidence="1" type="ORF">pdam_00024484</name>
</gene>
<accession>A0A3M6TC20</accession>
<dbReference type="EMBL" id="RCHS01003927">
    <property type="protein sequence ID" value="RMX38891.1"/>
    <property type="molecule type" value="Genomic_DNA"/>
</dbReference>
<reference evidence="1 2" key="1">
    <citation type="journal article" date="2018" name="Sci. Rep.">
        <title>Comparative analysis of the Pocillopora damicornis genome highlights role of immune system in coral evolution.</title>
        <authorList>
            <person name="Cunning R."/>
            <person name="Bay R.A."/>
            <person name="Gillette P."/>
            <person name="Baker A.C."/>
            <person name="Traylor-Knowles N."/>
        </authorList>
    </citation>
    <scope>NUCLEOTIDE SEQUENCE [LARGE SCALE GENOMIC DNA]</scope>
    <source>
        <strain evidence="1">RSMAS</strain>
        <tissue evidence="1">Whole animal</tissue>
    </source>
</reference>
<sequence>MNADHGLCQLRPQRLHTFFINKHNSHKQTDTDWFCFTAPLRHKHALLKHPQLLFLSTPLFMYNPLLAIYLQSLEVRPKNFECYTIEQLAKDVHKLFALGWASSTLMDKLDPANRVLVAPVKARIQISWLVFPSALVMQIFAEARNTVTDVAALGFATLSSFVNFAMRHDHYHQRAKRNILISAQNVHMTKMEGKNFHLRMERHLHECQMNCKV</sequence>
<evidence type="ECO:0000313" key="2">
    <source>
        <dbReference type="Proteomes" id="UP000275408"/>
    </source>
</evidence>
<keyword evidence="2" id="KW-1185">Reference proteome</keyword>
<evidence type="ECO:0000313" key="1">
    <source>
        <dbReference type="EMBL" id="RMX38891.1"/>
    </source>
</evidence>
<dbReference type="AlphaFoldDB" id="A0A3M6TC20"/>
<proteinExistence type="predicted"/>
<organism evidence="1 2">
    <name type="scientific">Pocillopora damicornis</name>
    <name type="common">Cauliflower coral</name>
    <name type="synonym">Millepora damicornis</name>
    <dbReference type="NCBI Taxonomy" id="46731"/>
    <lineage>
        <taxon>Eukaryota</taxon>
        <taxon>Metazoa</taxon>
        <taxon>Cnidaria</taxon>
        <taxon>Anthozoa</taxon>
        <taxon>Hexacorallia</taxon>
        <taxon>Scleractinia</taxon>
        <taxon>Astrocoeniina</taxon>
        <taxon>Pocilloporidae</taxon>
        <taxon>Pocillopora</taxon>
    </lineage>
</organism>
<comment type="caution">
    <text evidence="1">The sequence shown here is derived from an EMBL/GenBank/DDBJ whole genome shotgun (WGS) entry which is preliminary data.</text>
</comment>
<name>A0A3M6TC20_POCDA</name>